<protein>
    <submittedName>
        <fullName evidence="2">DUF4229 domain-containing protein</fullName>
    </submittedName>
</protein>
<keyword evidence="1" id="KW-1133">Transmembrane helix</keyword>
<dbReference type="InterPro" id="IPR025323">
    <property type="entry name" value="DUF4229"/>
</dbReference>
<evidence type="ECO:0000256" key="1">
    <source>
        <dbReference type="SAM" id="Phobius"/>
    </source>
</evidence>
<sequence length="88" mass="9593">MKEFVVYTGLRLLLFAATFGIVVGVWTAVGDSANIFVAVIAAFVVSGLGSYFLLDRQREALARHVEARASRAAAAFEQRRAREDAESD</sequence>
<dbReference type="Pfam" id="PF14012">
    <property type="entry name" value="DUF4229"/>
    <property type="match status" value="1"/>
</dbReference>
<feature type="transmembrane region" description="Helical" evidence="1">
    <location>
        <begin position="12"/>
        <end position="29"/>
    </location>
</feature>
<gene>
    <name evidence="2" type="ORF">G5V58_25175</name>
</gene>
<reference evidence="2 3" key="1">
    <citation type="submission" date="2020-02" db="EMBL/GenBank/DDBJ databases">
        <title>Full genome sequence of Nocardioides sp. R-3366.</title>
        <authorList>
            <person name="Im W.-T."/>
        </authorList>
    </citation>
    <scope>NUCLEOTIDE SEQUENCE [LARGE SCALE GENOMIC DNA]</scope>
    <source>
        <strain evidence="2 3">R-3366</strain>
    </source>
</reference>
<dbReference type="AlphaFoldDB" id="A0A6G6WKC9"/>
<keyword evidence="1" id="KW-0812">Transmembrane</keyword>
<keyword evidence="3" id="KW-1185">Reference proteome</keyword>
<organism evidence="2 3">
    <name type="scientific">Nocardioides anomalus</name>
    <dbReference type="NCBI Taxonomy" id="2712223"/>
    <lineage>
        <taxon>Bacteria</taxon>
        <taxon>Bacillati</taxon>
        <taxon>Actinomycetota</taxon>
        <taxon>Actinomycetes</taxon>
        <taxon>Propionibacteriales</taxon>
        <taxon>Nocardioidaceae</taxon>
        <taxon>Nocardioides</taxon>
    </lineage>
</organism>
<evidence type="ECO:0000313" key="2">
    <source>
        <dbReference type="EMBL" id="QIG45593.1"/>
    </source>
</evidence>
<feature type="transmembrane region" description="Helical" evidence="1">
    <location>
        <begin position="35"/>
        <end position="54"/>
    </location>
</feature>
<accession>A0A6G6WKC9</accession>
<evidence type="ECO:0000313" key="3">
    <source>
        <dbReference type="Proteomes" id="UP000502996"/>
    </source>
</evidence>
<keyword evidence="1" id="KW-0472">Membrane</keyword>
<proteinExistence type="predicted"/>
<dbReference type="KEGG" id="nano:G5V58_25175"/>
<dbReference type="EMBL" id="CP049257">
    <property type="protein sequence ID" value="QIG45593.1"/>
    <property type="molecule type" value="Genomic_DNA"/>
</dbReference>
<dbReference type="RefSeq" id="WP_165238323.1">
    <property type="nucleotide sequence ID" value="NZ_CP049257.1"/>
</dbReference>
<name>A0A6G6WKC9_9ACTN</name>
<dbReference type="Proteomes" id="UP000502996">
    <property type="component" value="Chromosome"/>
</dbReference>